<dbReference type="Gene3D" id="3.40.50.300">
    <property type="entry name" value="P-loop containing nucleotide triphosphate hydrolases"/>
    <property type="match status" value="1"/>
</dbReference>
<evidence type="ECO:0000313" key="4">
    <source>
        <dbReference type="EMBL" id="KAJ2898660.1"/>
    </source>
</evidence>
<evidence type="ECO:0000313" key="5">
    <source>
        <dbReference type="Proteomes" id="UP001201980"/>
    </source>
</evidence>
<dbReference type="Pfam" id="PF25053">
    <property type="entry name" value="DUF7791"/>
    <property type="match status" value="1"/>
</dbReference>
<evidence type="ECO:0000256" key="1">
    <source>
        <dbReference type="ARBA" id="ARBA00022737"/>
    </source>
</evidence>
<keyword evidence="5" id="KW-1185">Reference proteome</keyword>
<dbReference type="PANTHER" id="PTHR10039">
    <property type="entry name" value="AMELOGENIN"/>
    <property type="match status" value="1"/>
</dbReference>
<accession>A0AAD5RNP8</accession>
<dbReference type="InterPro" id="IPR056884">
    <property type="entry name" value="NPHP3-like_N"/>
</dbReference>
<dbReference type="InterPro" id="IPR027417">
    <property type="entry name" value="P-loop_NTPase"/>
</dbReference>
<proteinExistence type="predicted"/>
<dbReference type="Pfam" id="PF24883">
    <property type="entry name" value="NPHP3_N"/>
    <property type="match status" value="1"/>
</dbReference>
<gene>
    <name evidence="4" type="ORF">MKZ38_003773</name>
</gene>
<evidence type="ECO:0000259" key="3">
    <source>
        <dbReference type="Pfam" id="PF25053"/>
    </source>
</evidence>
<keyword evidence="1" id="KW-0677">Repeat</keyword>
<evidence type="ECO:0008006" key="6">
    <source>
        <dbReference type="Google" id="ProtNLM"/>
    </source>
</evidence>
<dbReference type="SUPFAM" id="SSF52540">
    <property type="entry name" value="P-loop containing nucleoside triphosphate hydrolases"/>
    <property type="match status" value="1"/>
</dbReference>
<organism evidence="4 5">
    <name type="scientific">Zalerion maritima</name>
    <dbReference type="NCBI Taxonomy" id="339359"/>
    <lineage>
        <taxon>Eukaryota</taxon>
        <taxon>Fungi</taxon>
        <taxon>Dikarya</taxon>
        <taxon>Ascomycota</taxon>
        <taxon>Pezizomycotina</taxon>
        <taxon>Sordariomycetes</taxon>
        <taxon>Lulworthiomycetidae</taxon>
        <taxon>Lulworthiales</taxon>
        <taxon>Lulworthiaceae</taxon>
        <taxon>Zalerion</taxon>
    </lineage>
</organism>
<sequence length="1020" mass="116806">MDPATAAGFAASILTFIDFSWKLVKGSYEIYHRPTGASKSDAQLSTVLEDLDDLARGLKAEVKESPHREPLEKLAEECTNVGEELSSILDGLKRKEGNKVWRSLEAKWKSMRKEQEVACLEDRLGSLRMQLLLRLVSLIGDEQSSLTSQVKDVKEKGLLLSPGTLERLEDAHRSSHQVWKDLKEQVSSHRLENSAAALDTQAALATLITKLSELPRNVALEDSVLKRLWFPAMYAREDNIADAEDGTFGWILKENRVGEPEGASEEELKEESEEAEQLDQVRKSFISWLQSDDDDCGQVYHISGKAGSGKSTLMRFLCNHDRLKYHLRAWAGDTELIFASFFFWSSGDKEERTLEGLYRRLLYEILKQCPQLIQTAFPSQCAQLDQPFRVAELKAATNALLEAADLLDHRFCFFIDGLDEFETDQNTDHQDLAMVLRKWASSPNVKICVSSRPYVEFQQTFRLRMCLHDLTKGDVRRFVQSNMKKEPNYRKLEDGHLDPDIVEDIVERAEGVFLWVRLVTRSIVDGIRHRLSPEMLRKRLDKLPRGLEALFDQLFDDIDPTDKETANKMLLLAVHYNPVNHVPNALIYSWIEELSNPEFPFSSPIASYSDEEITTRHETVRCQLRSLTRGLLEMRPNQGSHGDLYFKFRVDFFHRTVRDYLSEPHRQLAMERQVDSRFAIGNASRRLRFAEFKFLRTRQRYFKRGPDLSPMIRCFTSAFSGDGYDGSSSSSALVDDYEAVLSHHLKTPFSYPGESEPNPCSIHWTLWTGIRGTPSYNPPLDFSYIYFLAYWGRVEDVLRRVRETPSPISNRNQMTSLLSSAAVGCNFRLVGQILHLGASPGEPLVVIREGHNEDTIPMWIAFLVRMIEYMLISWENDMYAWTSRRIDLFRTLEVLLKAGAGSKHLYFILGLGSYVGGKDVSASEPMGISLEDLVLYISPPNSAQVLELIHREKYGSWLSRGMKWAAETLVPSDTKDFEFEFNGRPVRRLHTLDNEGKDLKVLAVFLDGQTFKARFRIRLW</sequence>
<comment type="caution">
    <text evidence="4">The sequence shown here is derived from an EMBL/GenBank/DDBJ whole genome shotgun (WGS) entry which is preliminary data.</text>
</comment>
<dbReference type="Proteomes" id="UP001201980">
    <property type="component" value="Unassembled WGS sequence"/>
</dbReference>
<evidence type="ECO:0000259" key="2">
    <source>
        <dbReference type="Pfam" id="PF24883"/>
    </source>
</evidence>
<dbReference type="AlphaFoldDB" id="A0AAD5RNP8"/>
<dbReference type="InterPro" id="IPR056693">
    <property type="entry name" value="DUF7791"/>
</dbReference>
<dbReference type="PANTHER" id="PTHR10039:SF5">
    <property type="entry name" value="NACHT DOMAIN-CONTAINING PROTEIN"/>
    <property type="match status" value="1"/>
</dbReference>
<protein>
    <recommendedName>
        <fullName evidence="6">NACHT domain-containing protein</fullName>
    </recommendedName>
</protein>
<name>A0AAD5RNP8_9PEZI</name>
<feature type="domain" description="Nephrocystin 3-like N-terminal" evidence="2">
    <location>
        <begin position="283"/>
        <end position="452"/>
    </location>
</feature>
<reference evidence="4" key="1">
    <citation type="submission" date="2022-07" db="EMBL/GenBank/DDBJ databases">
        <title>Draft genome sequence of Zalerion maritima ATCC 34329, a (micro)plastics degrading marine fungus.</title>
        <authorList>
            <person name="Paco A."/>
            <person name="Goncalves M.F.M."/>
            <person name="Rocha-Santos T.A.P."/>
            <person name="Alves A."/>
        </authorList>
    </citation>
    <scope>NUCLEOTIDE SEQUENCE</scope>
    <source>
        <strain evidence="4">ATCC 34329</strain>
    </source>
</reference>
<feature type="domain" description="DUF7791" evidence="3">
    <location>
        <begin position="558"/>
        <end position="696"/>
    </location>
</feature>
<dbReference type="EMBL" id="JAKWBI020000221">
    <property type="protein sequence ID" value="KAJ2898660.1"/>
    <property type="molecule type" value="Genomic_DNA"/>
</dbReference>